<evidence type="ECO:0000256" key="4">
    <source>
        <dbReference type="ARBA" id="ARBA00022857"/>
    </source>
</evidence>
<dbReference type="Gene3D" id="1.20.1090.10">
    <property type="entry name" value="Dehydroquinate synthase-like - alpha domain"/>
    <property type="match status" value="1"/>
</dbReference>
<dbReference type="RefSeq" id="WP_090933248.1">
    <property type="nucleotide sequence ID" value="NZ_FOTS01000006.1"/>
</dbReference>
<dbReference type="InterPro" id="IPR016205">
    <property type="entry name" value="Glycerol_DH"/>
</dbReference>
<dbReference type="CDD" id="cd08175">
    <property type="entry name" value="G1PDH"/>
    <property type="match status" value="1"/>
</dbReference>
<protein>
    <submittedName>
        <fullName evidence="10">Glycerol-1-phosphate dehydrogenase [NAD(P)+]</fullName>
    </submittedName>
</protein>
<dbReference type="Proteomes" id="UP000199520">
    <property type="component" value="Unassembled WGS sequence"/>
</dbReference>
<dbReference type="PANTHER" id="PTHR43616:SF5">
    <property type="entry name" value="GLYCEROL DEHYDROGENASE 1"/>
    <property type="match status" value="1"/>
</dbReference>
<name>A0A1I4I1Y1_9FIRM</name>
<keyword evidence="4" id="KW-0521">NADP</keyword>
<dbReference type="GO" id="GO:0016614">
    <property type="term" value="F:oxidoreductase activity, acting on CH-OH group of donors"/>
    <property type="evidence" value="ECO:0007669"/>
    <property type="project" value="InterPro"/>
</dbReference>
<evidence type="ECO:0000256" key="1">
    <source>
        <dbReference type="ARBA" id="ARBA00022490"/>
    </source>
</evidence>
<dbReference type="OrthoDB" id="9763580at2"/>
<proteinExistence type="predicted"/>
<reference evidence="11" key="1">
    <citation type="submission" date="2016-10" db="EMBL/GenBank/DDBJ databases">
        <authorList>
            <person name="Varghese N."/>
            <person name="Submissions S."/>
        </authorList>
    </citation>
    <scope>NUCLEOTIDE SEQUENCE [LARGE SCALE GENOMIC DNA]</scope>
    <source>
        <strain evidence="11">DSM 13327</strain>
    </source>
</reference>
<evidence type="ECO:0000256" key="3">
    <source>
        <dbReference type="ARBA" id="ARBA00022723"/>
    </source>
</evidence>
<dbReference type="PANTHER" id="PTHR43616">
    <property type="entry name" value="GLYCEROL DEHYDROGENASE"/>
    <property type="match status" value="1"/>
</dbReference>
<keyword evidence="5" id="KW-0560">Oxidoreductase</keyword>
<keyword evidence="2" id="KW-0444">Lipid biosynthesis</keyword>
<organism evidence="10 11">
    <name type="scientific">Pelosinus propionicus DSM 13327</name>
    <dbReference type="NCBI Taxonomy" id="1123291"/>
    <lineage>
        <taxon>Bacteria</taxon>
        <taxon>Bacillati</taxon>
        <taxon>Bacillota</taxon>
        <taxon>Negativicutes</taxon>
        <taxon>Selenomonadales</taxon>
        <taxon>Sporomusaceae</taxon>
        <taxon>Pelosinus</taxon>
    </lineage>
</organism>
<evidence type="ECO:0000313" key="11">
    <source>
        <dbReference type="Proteomes" id="UP000199520"/>
    </source>
</evidence>
<dbReference type="InterPro" id="IPR032837">
    <property type="entry name" value="G1PDH"/>
</dbReference>
<evidence type="ECO:0000256" key="6">
    <source>
        <dbReference type="ARBA" id="ARBA00023027"/>
    </source>
</evidence>
<keyword evidence="3" id="KW-0479">Metal-binding</keyword>
<gene>
    <name evidence="10" type="ORF">SAMN04490355_10064</name>
</gene>
<dbReference type="SUPFAM" id="SSF56796">
    <property type="entry name" value="Dehydroquinate synthase-like"/>
    <property type="match status" value="1"/>
</dbReference>
<dbReference type="STRING" id="1123291.SAMN04490355_10064"/>
<dbReference type="Gene3D" id="3.40.50.1970">
    <property type="match status" value="1"/>
</dbReference>
<keyword evidence="6" id="KW-0520">NAD</keyword>
<keyword evidence="9" id="KW-1208">Phospholipid metabolism</keyword>
<evidence type="ECO:0000256" key="5">
    <source>
        <dbReference type="ARBA" id="ARBA00023002"/>
    </source>
</evidence>
<dbReference type="GO" id="GO:0008654">
    <property type="term" value="P:phospholipid biosynthetic process"/>
    <property type="evidence" value="ECO:0007669"/>
    <property type="project" value="UniProtKB-KW"/>
</dbReference>
<accession>A0A1I4I1Y1</accession>
<sequence length="454" mass="50202">MKLTLDTIGRLESNDFLNAKLECQCGKPHSINIEKVIIEKDALNQVPDVVKTLGAKKVLLVADTNTYEVAGKRVASLLAEQHLSYKSYVYKVTRDLVPDEEAVGKLLLQVEKNTDLIVTVGSGTLNDIVKFISRRTNIPSIVVATAPSMDGYASDSSALIIDNLKTSVESSYPKVIIGDTEILKKAPMRMILAGLGDMIGKYSALSDWQISRIVNNEYYCDVTAKISSDAIKKCVDNIDGVKNREDIAIENVMDGLVRTGIAMSFVGNSRPASGAEHHISHFWEMKFLFEGKEALLHGTKVGLTSIIVARLYEMLVEKQVDFEEAVGKARIFDEKAWRESISELYGKAAPGILSMSEKDGRNSIEARISRIQVIKENFPQIINIAKEAEKADRVESLMKGAGAPIKPEEVGVDQQTVLDSLLVAKEVRPRYTILNLLSDLGLLEEFTHDIKKYI</sequence>
<keyword evidence="1" id="KW-0963">Cytoplasm</keyword>
<keyword evidence="11" id="KW-1185">Reference proteome</keyword>
<evidence type="ECO:0000256" key="9">
    <source>
        <dbReference type="ARBA" id="ARBA00023264"/>
    </source>
</evidence>
<dbReference type="EMBL" id="FOTS01000006">
    <property type="protein sequence ID" value="SFL47831.1"/>
    <property type="molecule type" value="Genomic_DNA"/>
</dbReference>
<evidence type="ECO:0000256" key="2">
    <source>
        <dbReference type="ARBA" id="ARBA00022516"/>
    </source>
</evidence>
<keyword evidence="8" id="KW-0594">Phospholipid biosynthesis</keyword>
<keyword evidence="7" id="KW-0443">Lipid metabolism</keyword>
<dbReference type="AlphaFoldDB" id="A0A1I4I1Y1"/>
<dbReference type="GO" id="GO:0046872">
    <property type="term" value="F:metal ion binding"/>
    <property type="evidence" value="ECO:0007669"/>
    <property type="project" value="UniProtKB-KW"/>
</dbReference>
<dbReference type="Pfam" id="PF13685">
    <property type="entry name" value="Fe-ADH_2"/>
    <property type="match status" value="1"/>
</dbReference>
<evidence type="ECO:0000313" key="10">
    <source>
        <dbReference type="EMBL" id="SFL47831.1"/>
    </source>
</evidence>
<evidence type="ECO:0000256" key="7">
    <source>
        <dbReference type="ARBA" id="ARBA00023098"/>
    </source>
</evidence>
<evidence type="ECO:0000256" key="8">
    <source>
        <dbReference type="ARBA" id="ARBA00023209"/>
    </source>
</evidence>